<sequence>MAASKTRTDWALLLLRLAVGGLAVAQAFPVLRNAHGAITTAHAARWSLALGELACGTLILFGVWVPLAGGVLAAVLGWPLVHGWLHGSGPLSNLGGLFRLLAGLACAVGGGGKWALER</sequence>
<dbReference type="Proteomes" id="UP000709959">
    <property type="component" value="Unassembled WGS sequence"/>
</dbReference>
<evidence type="ECO:0000313" key="2">
    <source>
        <dbReference type="EMBL" id="MBK8571225.1"/>
    </source>
</evidence>
<keyword evidence="1" id="KW-1133">Transmembrane helix</keyword>
<dbReference type="EMBL" id="JADKCH010000001">
    <property type="protein sequence ID" value="MBK8571225.1"/>
    <property type="molecule type" value="Genomic_DNA"/>
</dbReference>
<keyword evidence="1" id="KW-0472">Membrane</keyword>
<proteinExistence type="predicted"/>
<gene>
    <name evidence="2" type="ORF">IPN91_01010</name>
</gene>
<reference evidence="2 3" key="1">
    <citation type="submission" date="2020-10" db="EMBL/GenBank/DDBJ databases">
        <title>Connecting structure to function with the recovery of over 1000 high-quality activated sludge metagenome-assembled genomes encoding full-length rRNA genes using long-read sequencing.</title>
        <authorList>
            <person name="Singleton C.M."/>
            <person name="Petriglieri F."/>
            <person name="Kristensen J.M."/>
            <person name="Kirkegaard R.H."/>
            <person name="Michaelsen T.Y."/>
            <person name="Andersen M.H."/>
            <person name="Karst S.M."/>
            <person name="Dueholm M.S."/>
            <person name="Nielsen P.H."/>
            <person name="Albertsen M."/>
        </authorList>
    </citation>
    <scope>NUCLEOTIDE SEQUENCE [LARGE SCALE GENOMIC DNA]</scope>
    <source>
        <strain evidence="2">OdNE_18-Q3-R46-58_MAXAC.008</strain>
    </source>
</reference>
<feature type="transmembrane region" description="Helical" evidence="1">
    <location>
        <begin position="97"/>
        <end position="116"/>
    </location>
</feature>
<comment type="caution">
    <text evidence="2">The sequence shown here is derived from an EMBL/GenBank/DDBJ whole genome shotgun (WGS) entry which is preliminary data.</text>
</comment>
<evidence type="ECO:0000256" key="1">
    <source>
        <dbReference type="SAM" id="Phobius"/>
    </source>
</evidence>
<evidence type="ECO:0008006" key="4">
    <source>
        <dbReference type="Google" id="ProtNLM"/>
    </source>
</evidence>
<protein>
    <recommendedName>
        <fullName evidence="4">DoxX family protein</fullName>
    </recommendedName>
</protein>
<organism evidence="2 3">
    <name type="scientific">Candidatus Geothrix odensensis</name>
    <dbReference type="NCBI Taxonomy" id="2954440"/>
    <lineage>
        <taxon>Bacteria</taxon>
        <taxon>Pseudomonadati</taxon>
        <taxon>Acidobacteriota</taxon>
        <taxon>Holophagae</taxon>
        <taxon>Holophagales</taxon>
        <taxon>Holophagaceae</taxon>
        <taxon>Geothrix</taxon>
    </lineage>
</organism>
<evidence type="ECO:0000313" key="3">
    <source>
        <dbReference type="Proteomes" id="UP000709959"/>
    </source>
</evidence>
<accession>A0A936F0D7</accession>
<name>A0A936F0D7_9BACT</name>
<dbReference type="AlphaFoldDB" id="A0A936F0D7"/>
<keyword evidence="1" id="KW-0812">Transmembrane</keyword>
<feature type="transmembrane region" description="Helical" evidence="1">
    <location>
        <begin position="59"/>
        <end position="85"/>
    </location>
</feature>